<keyword evidence="2" id="KW-0251">Elongation factor</keyword>
<accession>X1IYC0</accession>
<dbReference type="InterPro" id="IPR014721">
    <property type="entry name" value="Ribsml_uS5_D2-typ_fold_subgr"/>
</dbReference>
<keyword evidence="1" id="KW-0547">Nucleotide-binding</keyword>
<evidence type="ECO:0000256" key="4">
    <source>
        <dbReference type="ARBA" id="ARBA00023134"/>
    </source>
</evidence>
<dbReference type="InterPro" id="IPR009000">
    <property type="entry name" value="Transl_B-barrel_sf"/>
</dbReference>
<proteinExistence type="predicted"/>
<sequence length="265" mass="29435">NSTKNRKERIAKIIEMHANYREEKKEIAIGDIGAVVGPKGIDTGDSLCEGSNPIIFEGMEFAEPVISIAIEPKTKTDEDKLYSSLHKLVQEDPTFKVCQDEETGQTIVSGMGQLHLEIMLDRLRREFNIEVNSGKPQIAYKEAIKKRASARGQYIHQSGGRGQYGDVELEVEPIKNGEKTFLDKTKGGVIPKEFIAAIKKGVERTMRVGILASYPMLNVKTTLLDGSYHSVDSSEFAFKTAASIALKKAFKQADPYLLEPVMKLE</sequence>
<dbReference type="FunFam" id="3.30.70.870:FF:000001">
    <property type="entry name" value="Elongation factor G"/>
    <property type="match status" value="1"/>
</dbReference>
<comment type="caution">
    <text evidence="6">The sequence shown here is derived from an EMBL/GenBank/DDBJ whole genome shotgun (WGS) entry which is preliminary data.</text>
</comment>
<feature type="domain" description="Translation elongation factor EFG/EF2" evidence="5">
    <location>
        <begin position="137"/>
        <end position="254"/>
    </location>
</feature>
<feature type="non-terminal residue" evidence="6">
    <location>
        <position position="1"/>
    </location>
</feature>
<dbReference type="PANTHER" id="PTHR43261:SF1">
    <property type="entry name" value="RIBOSOME-RELEASING FACTOR 2, MITOCHONDRIAL"/>
    <property type="match status" value="1"/>
</dbReference>
<dbReference type="InterPro" id="IPR005517">
    <property type="entry name" value="Transl_elong_EFG/EF2_IV"/>
</dbReference>
<reference evidence="6" key="1">
    <citation type="journal article" date="2014" name="Front. Microbiol.">
        <title>High frequency of phylogenetically diverse reductive dehalogenase-homologous genes in deep subseafloor sedimentary metagenomes.</title>
        <authorList>
            <person name="Kawai M."/>
            <person name="Futagami T."/>
            <person name="Toyoda A."/>
            <person name="Takaki Y."/>
            <person name="Nishi S."/>
            <person name="Hori S."/>
            <person name="Arai W."/>
            <person name="Tsubouchi T."/>
            <person name="Morono Y."/>
            <person name="Uchiyama I."/>
            <person name="Ito T."/>
            <person name="Fujiyama A."/>
            <person name="Inagaki F."/>
            <person name="Takami H."/>
        </authorList>
    </citation>
    <scope>NUCLEOTIDE SEQUENCE</scope>
    <source>
        <strain evidence="6">Expedition CK06-06</strain>
    </source>
</reference>
<dbReference type="SUPFAM" id="SSF54211">
    <property type="entry name" value="Ribosomal protein S5 domain 2-like"/>
    <property type="match status" value="1"/>
</dbReference>
<dbReference type="AlphaFoldDB" id="X1IYC0"/>
<keyword evidence="4" id="KW-0342">GTP-binding</keyword>
<dbReference type="SUPFAM" id="SSF50447">
    <property type="entry name" value="Translation proteins"/>
    <property type="match status" value="1"/>
</dbReference>
<dbReference type="InterPro" id="IPR041095">
    <property type="entry name" value="EFG_II"/>
</dbReference>
<dbReference type="InterPro" id="IPR035647">
    <property type="entry name" value="EFG_III/V"/>
</dbReference>
<name>X1IYC0_9ZZZZ</name>
<dbReference type="Pfam" id="PF14492">
    <property type="entry name" value="EFG_III"/>
    <property type="match status" value="1"/>
</dbReference>
<dbReference type="PANTHER" id="PTHR43261">
    <property type="entry name" value="TRANSLATION ELONGATION FACTOR G-RELATED"/>
    <property type="match status" value="1"/>
</dbReference>
<dbReference type="Pfam" id="PF03764">
    <property type="entry name" value="EFG_IV"/>
    <property type="match status" value="1"/>
</dbReference>
<dbReference type="GO" id="GO:0003746">
    <property type="term" value="F:translation elongation factor activity"/>
    <property type="evidence" value="ECO:0007669"/>
    <property type="project" value="UniProtKB-KW"/>
</dbReference>
<keyword evidence="3" id="KW-0648">Protein biosynthesis</keyword>
<protein>
    <recommendedName>
        <fullName evidence="5">Translation elongation factor EFG/EF2 domain-containing protein</fullName>
    </recommendedName>
</protein>
<dbReference type="GO" id="GO:0005525">
    <property type="term" value="F:GTP binding"/>
    <property type="evidence" value="ECO:0007669"/>
    <property type="project" value="UniProtKB-KW"/>
</dbReference>
<gene>
    <name evidence="6" type="ORF">S03H2_48102</name>
</gene>
<dbReference type="EMBL" id="BARU01030298">
    <property type="protein sequence ID" value="GAH62528.1"/>
    <property type="molecule type" value="Genomic_DNA"/>
</dbReference>
<evidence type="ECO:0000256" key="1">
    <source>
        <dbReference type="ARBA" id="ARBA00022741"/>
    </source>
</evidence>
<evidence type="ECO:0000256" key="3">
    <source>
        <dbReference type="ARBA" id="ARBA00022917"/>
    </source>
</evidence>
<dbReference type="SUPFAM" id="SSF54980">
    <property type="entry name" value="EF-G C-terminal domain-like"/>
    <property type="match status" value="1"/>
</dbReference>
<organism evidence="6">
    <name type="scientific">marine sediment metagenome</name>
    <dbReference type="NCBI Taxonomy" id="412755"/>
    <lineage>
        <taxon>unclassified sequences</taxon>
        <taxon>metagenomes</taxon>
        <taxon>ecological metagenomes</taxon>
    </lineage>
</organism>
<dbReference type="CDD" id="cd01434">
    <property type="entry name" value="EFG_mtEFG1_IV"/>
    <property type="match status" value="1"/>
</dbReference>
<evidence type="ECO:0000256" key="2">
    <source>
        <dbReference type="ARBA" id="ARBA00022768"/>
    </source>
</evidence>
<dbReference type="GO" id="GO:0032790">
    <property type="term" value="P:ribosome disassembly"/>
    <property type="evidence" value="ECO:0007669"/>
    <property type="project" value="TreeGrafter"/>
</dbReference>
<evidence type="ECO:0000259" key="5">
    <source>
        <dbReference type="SMART" id="SM00889"/>
    </source>
</evidence>
<evidence type="ECO:0000313" key="6">
    <source>
        <dbReference type="EMBL" id="GAH62528.1"/>
    </source>
</evidence>
<dbReference type="Gene3D" id="2.40.30.10">
    <property type="entry name" value="Translation factors"/>
    <property type="match status" value="1"/>
</dbReference>
<dbReference type="Gene3D" id="3.30.70.870">
    <property type="entry name" value="Elongation Factor G (Translational Gtpase), domain 3"/>
    <property type="match status" value="1"/>
</dbReference>
<dbReference type="CDD" id="cd16262">
    <property type="entry name" value="EFG_III"/>
    <property type="match status" value="1"/>
</dbReference>
<dbReference type="Gene3D" id="3.30.230.10">
    <property type="match status" value="1"/>
</dbReference>
<dbReference type="InterPro" id="IPR047872">
    <property type="entry name" value="EFG_IV"/>
</dbReference>
<dbReference type="SMART" id="SM00889">
    <property type="entry name" value="EFG_IV"/>
    <property type="match status" value="1"/>
</dbReference>
<dbReference type="FunFam" id="3.30.230.10:FF:000003">
    <property type="entry name" value="Elongation factor G"/>
    <property type="match status" value="1"/>
</dbReference>
<feature type="non-terminal residue" evidence="6">
    <location>
        <position position="265"/>
    </location>
</feature>
<dbReference type="InterPro" id="IPR020568">
    <property type="entry name" value="Ribosomal_Su5_D2-typ_SF"/>
</dbReference>
<dbReference type="InterPro" id="IPR009022">
    <property type="entry name" value="EFG_III"/>
</dbReference>